<sequence length="36" mass="4531">MKDKFLNKMKTSFHLNTLFKFLSILKKDSRNFYLWF</sequence>
<name>M6RP08_LEPIR</name>
<evidence type="ECO:0000313" key="1">
    <source>
        <dbReference type="EMBL" id="EMO06304.1"/>
    </source>
</evidence>
<reference evidence="1 2" key="1">
    <citation type="submission" date="2013-01" db="EMBL/GenBank/DDBJ databases">
        <authorList>
            <person name="Harkins D.M."/>
            <person name="Durkin A.S."/>
            <person name="Brinkac L.M."/>
            <person name="Haft D.H."/>
            <person name="Selengut J.D."/>
            <person name="Sanka R."/>
            <person name="DePew J."/>
            <person name="Purushe J."/>
            <person name="Picardeau M."/>
            <person name="Werts C."/>
            <person name="Goarant C."/>
            <person name="Vinetz J.M."/>
            <person name="Sutton G.G."/>
            <person name="Nierman W.C."/>
            <person name="Fouts D.E."/>
        </authorList>
    </citation>
    <scope>NUCLEOTIDE SEQUENCE [LARGE SCALE GENOMIC DNA]</scope>
    <source>
        <strain evidence="1 2">Verdun HP</strain>
    </source>
</reference>
<feature type="non-terminal residue" evidence="1">
    <location>
        <position position="36"/>
    </location>
</feature>
<proteinExistence type="predicted"/>
<evidence type="ECO:0000313" key="2">
    <source>
        <dbReference type="Proteomes" id="UP000012092"/>
    </source>
</evidence>
<organism evidence="1 2">
    <name type="scientific">Leptospira interrogans serovar Icterohaemorrhagiae str. Verdun HP</name>
    <dbReference type="NCBI Taxonomy" id="1049910"/>
    <lineage>
        <taxon>Bacteria</taxon>
        <taxon>Pseudomonadati</taxon>
        <taxon>Spirochaetota</taxon>
        <taxon>Spirochaetia</taxon>
        <taxon>Leptospirales</taxon>
        <taxon>Leptospiraceae</taxon>
        <taxon>Leptospira</taxon>
    </lineage>
</organism>
<dbReference type="Proteomes" id="UP000012092">
    <property type="component" value="Unassembled WGS sequence"/>
</dbReference>
<accession>M6RP08</accession>
<dbReference type="AlphaFoldDB" id="M6RP08"/>
<dbReference type="EMBL" id="AHNZ02000280">
    <property type="protein sequence ID" value="EMO06304.1"/>
    <property type="molecule type" value="Genomic_DNA"/>
</dbReference>
<protein>
    <submittedName>
        <fullName evidence="1">Uncharacterized protein</fullName>
    </submittedName>
</protein>
<gene>
    <name evidence="1" type="ORF">LEP1GSC116_0755</name>
</gene>
<comment type="caution">
    <text evidence="1">The sequence shown here is derived from an EMBL/GenBank/DDBJ whole genome shotgun (WGS) entry which is preliminary data.</text>
</comment>